<gene>
    <name evidence="1" type="ORF">RPERSI_LOCUS27648</name>
</gene>
<keyword evidence="2" id="KW-1185">Reference proteome</keyword>
<name>A0ACA9S8K9_9GLOM</name>
<reference evidence="1" key="1">
    <citation type="submission" date="2021-06" db="EMBL/GenBank/DDBJ databases">
        <authorList>
            <person name="Kallberg Y."/>
            <person name="Tangrot J."/>
            <person name="Rosling A."/>
        </authorList>
    </citation>
    <scope>NUCLEOTIDE SEQUENCE</scope>
    <source>
        <strain evidence="1">MA461A</strain>
    </source>
</reference>
<accession>A0ACA9S8K9</accession>
<comment type="caution">
    <text evidence="1">The sequence shown here is derived from an EMBL/GenBank/DDBJ whole genome shotgun (WGS) entry which is preliminary data.</text>
</comment>
<organism evidence="1 2">
    <name type="scientific">Racocetra persica</name>
    <dbReference type="NCBI Taxonomy" id="160502"/>
    <lineage>
        <taxon>Eukaryota</taxon>
        <taxon>Fungi</taxon>
        <taxon>Fungi incertae sedis</taxon>
        <taxon>Mucoromycota</taxon>
        <taxon>Glomeromycotina</taxon>
        <taxon>Glomeromycetes</taxon>
        <taxon>Diversisporales</taxon>
        <taxon>Gigasporaceae</taxon>
        <taxon>Racocetra</taxon>
    </lineage>
</organism>
<feature type="non-terminal residue" evidence="1">
    <location>
        <position position="1"/>
    </location>
</feature>
<feature type="non-terminal residue" evidence="1">
    <location>
        <position position="41"/>
    </location>
</feature>
<evidence type="ECO:0000313" key="2">
    <source>
        <dbReference type="Proteomes" id="UP000789920"/>
    </source>
</evidence>
<dbReference type="Proteomes" id="UP000789920">
    <property type="component" value="Unassembled WGS sequence"/>
</dbReference>
<sequence length="41" mass="4559">ALRPDGLDIKSGSWELVCFGELFLAVFEDEDNGENDDNIKS</sequence>
<proteinExistence type="predicted"/>
<evidence type="ECO:0000313" key="1">
    <source>
        <dbReference type="EMBL" id="CAG8829979.1"/>
    </source>
</evidence>
<protein>
    <submittedName>
        <fullName evidence="1">20739_t:CDS:1</fullName>
    </submittedName>
</protein>
<dbReference type="EMBL" id="CAJVQC010098271">
    <property type="protein sequence ID" value="CAG8829979.1"/>
    <property type="molecule type" value="Genomic_DNA"/>
</dbReference>